<feature type="domain" description="MucB/RseB N-terminal" evidence="7">
    <location>
        <begin position="68"/>
        <end position="229"/>
    </location>
</feature>
<evidence type="ECO:0000256" key="4">
    <source>
        <dbReference type="ARBA" id="ARBA00022764"/>
    </source>
</evidence>
<evidence type="ECO:0000256" key="2">
    <source>
        <dbReference type="ARBA" id="ARBA00008150"/>
    </source>
</evidence>
<dbReference type="KEGG" id="ghl:GM160_05660"/>
<gene>
    <name evidence="9" type="ORF">GM160_05660</name>
</gene>
<dbReference type="PANTHER" id="PTHR38782">
    <property type="match status" value="1"/>
</dbReference>
<evidence type="ECO:0008006" key="11">
    <source>
        <dbReference type="Google" id="ProtNLM"/>
    </source>
</evidence>
<dbReference type="InterPro" id="IPR005588">
    <property type="entry name" value="MucB_RseB"/>
</dbReference>
<evidence type="ECO:0000256" key="5">
    <source>
        <dbReference type="SAM" id="MobiDB-lite"/>
    </source>
</evidence>
<dbReference type="Gene3D" id="3.30.200.100">
    <property type="entry name" value="MucB/RseB, C-terminal domain"/>
    <property type="match status" value="1"/>
</dbReference>
<dbReference type="AlphaFoldDB" id="A0A6I6D4D4"/>
<evidence type="ECO:0000313" key="10">
    <source>
        <dbReference type="Proteomes" id="UP000427716"/>
    </source>
</evidence>
<feature type="domain" description="MucB/RseB C-terminal" evidence="8">
    <location>
        <begin position="263"/>
        <end position="356"/>
    </location>
</feature>
<keyword evidence="4" id="KW-0574">Periplasm</keyword>
<dbReference type="EMBL" id="CP046415">
    <property type="protein sequence ID" value="QGT78424.1"/>
    <property type="molecule type" value="Genomic_DNA"/>
</dbReference>
<evidence type="ECO:0000259" key="8">
    <source>
        <dbReference type="Pfam" id="PF17188"/>
    </source>
</evidence>
<comment type="similarity">
    <text evidence="2">Belongs to the RseB family.</text>
</comment>
<evidence type="ECO:0000313" key="9">
    <source>
        <dbReference type="EMBL" id="QGT78424.1"/>
    </source>
</evidence>
<dbReference type="Proteomes" id="UP000427716">
    <property type="component" value="Chromosome"/>
</dbReference>
<dbReference type="PIRSF" id="PIRSF005427">
    <property type="entry name" value="RseB"/>
    <property type="match status" value="1"/>
</dbReference>
<accession>A0A6I6D4D4</accession>
<dbReference type="InterPro" id="IPR038484">
    <property type="entry name" value="MucB/RseB_C_sf"/>
</dbReference>
<dbReference type="InterPro" id="IPR033436">
    <property type="entry name" value="MucB/RseB_C"/>
</dbReference>
<feature type="signal peptide" evidence="6">
    <location>
        <begin position="1"/>
        <end position="31"/>
    </location>
</feature>
<dbReference type="InterPro" id="IPR033434">
    <property type="entry name" value="MucB/RseB_N"/>
</dbReference>
<feature type="chain" id="PRO_5026033223" description="Transcriptional regulator" evidence="6">
    <location>
        <begin position="32"/>
        <end position="374"/>
    </location>
</feature>
<proteinExistence type="inferred from homology"/>
<evidence type="ECO:0000256" key="3">
    <source>
        <dbReference type="ARBA" id="ARBA00022729"/>
    </source>
</evidence>
<dbReference type="CDD" id="cd16327">
    <property type="entry name" value="RseB"/>
    <property type="match status" value="1"/>
</dbReference>
<name>A0A6I6D4D4_9GAMM</name>
<dbReference type="GO" id="GO:0045152">
    <property type="term" value="F:antisigma factor binding"/>
    <property type="evidence" value="ECO:0007669"/>
    <property type="project" value="TreeGrafter"/>
</dbReference>
<dbReference type="GO" id="GO:0032885">
    <property type="term" value="P:regulation of polysaccharide biosynthetic process"/>
    <property type="evidence" value="ECO:0007669"/>
    <property type="project" value="TreeGrafter"/>
</dbReference>
<dbReference type="Pfam" id="PF17188">
    <property type="entry name" value="MucB_RseB_C"/>
    <property type="match status" value="1"/>
</dbReference>
<keyword evidence="10" id="KW-1185">Reference proteome</keyword>
<reference evidence="9 10" key="1">
    <citation type="submission" date="2019-11" db="EMBL/GenBank/DDBJ databases">
        <authorList>
            <person name="Zhang J."/>
            <person name="Sun C."/>
        </authorList>
    </citation>
    <scope>NUCLEOTIDE SEQUENCE [LARGE SCALE GENOMIC DNA]</scope>
    <source>
        <strain evidence="10">sp2</strain>
    </source>
</reference>
<evidence type="ECO:0000256" key="1">
    <source>
        <dbReference type="ARBA" id="ARBA00004418"/>
    </source>
</evidence>
<evidence type="ECO:0000256" key="6">
    <source>
        <dbReference type="SAM" id="SignalP"/>
    </source>
</evidence>
<dbReference type="GO" id="GO:0030288">
    <property type="term" value="C:outer membrane-bounded periplasmic space"/>
    <property type="evidence" value="ECO:0007669"/>
    <property type="project" value="TreeGrafter"/>
</dbReference>
<keyword evidence="3 6" id="KW-0732">Signal</keyword>
<dbReference type="Pfam" id="PF03888">
    <property type="entry name" value="MucB_RseB"/>
    <property type="match status" value="1"/>
</dbReference>
<sequence length="374" mass="41497">MRALRLPFPQRFSMATFVLAGVAFCCSPVRAEPLLKALPAEPEAPTSLETPEASGGQAGTETLRDRVRAMVDAMASRTYGGRFIHIRGDQIDLMRVVHRQVDGERVELLVSENGEVREIRRLGDRCACLWPERRQVMLGDYPNINSRLSGERFEAIDDLEDDYRLIDLGGSRVAGVNCNLMAVVPRDDYRYGYKLCIGEQEPLLLRMSIYDEGGRPIEHNQFTQVEPLDSVELTFQDELLAGLESDFEQIELGGEPVEQAPIRQSGWVVDPLPAGFEIRSRSWRRNPVTGQYFEHMVITDGLATASVFVEKRDGDAARQVTRTDQGMTMAARSVDNVRITAIGDVPSATVEALVENTVRETVPGDEAGEGPSGE</sequence>
<dbReference type="Gene3D" id="2.50.20.10">
    <property type="entry name" value="Lipoprotein localisation LolA/LolB/LppX"/>
    <property type="match status" value="1"/>
</dbReference>
<evidence type="ECO:0000259" key="7">
    <source>
        <dbReference type="Pfam" id="PF03888"/>
    </source>
</evidence>
<organism evidence="9 10">
    <name type="scientific">Guyparkeria halophila</name>
    <dbReference type="NCBI Taxonomy" id="47960"/>
    <lineage>
        <taxon>Bacteria</taxon>
        <taxon>Pseudomonadati</taxon>
        <taxon>Pseudomonadota</taxon>
        <taxon>Gammaproteobacteria</taxon>
        <taxon>Chromatiales</taxon>
        <taxon>Thioalkalibacteraceae</taxon>
        <taxon>Guyparkeria</taxon>
    </lineage>
</organism>
<comment type="subcellular location">
    <subcellularLocation>
        <location evidence="1">Periplasm</location>
    </subcellularLocation>
</comment>
<protein>
    <recommendedName>
        <fullName evidence="11">Transcriptional regulator</fullName>
    </recommendedName>
</protein>
<feature type="region of interest" description="Disordered" evidence="5">
    <location>
        <begin position="41"/>
        <end position="61"/>
    </location>
</feature>
<dbReference type="PANTHER" id="PTHR38782:SF1">
    <property type="entry name" value="SIGMA-E FACTOR REGULATORY PROTEIN RSEB"/>
    <property type="match status" value="1"/>
</dbReference>